<dbReference type="InterPro" id="IPR051801">
    <property type="entry name" value="GH28_Enzymes"/>
</dbReference>
<evidence type="ECO:0000256" key="2">
    <source>
        <dbReference type="ARBA" id="ARBA00022801"/>
    </source>
</evidence>
<dbReference type="GO" id="GO:0004650">
    <property type="term" value="F:polygalacturonase activity"/>
    <property type="evidence" value="ECO:0007669"/>
    <property type="project" value="InterPro"/>
</dbReference>
<dbReference type="EMBL" id="VNJI01000007">
    <property type="protein sequence ID" value="TVY10547.1"/>
    <property type="molecule type" value="Genomic_DNA"/>
</dbReference>
<dbReference type="Pfam" id="PF12708">
    <property type="entry name" value="Pect-lyase_RHGA_epim"/>
    <property type="match status" value="1"/>
</dbReference>
<name>A0A559KEJ6_9BACL</name>
<proteinExistence type="inferred from homology"/>
<evidence type="ECO:0000256" key="3">
    <source>
        <dbReference type="ARBA" id="ARBA00023295"/>
    </source>
</evidence>
<dbReference type="SUPFAM" id="SSF51126">
    <property type="entry name" value="Pectin lyase-like"/>
    <property type="match status" value="1"/>
</dbReference>
<dbReference type="InterPro" id="IPR024535">
    <property type="entry name" value="RHGA/B-epi-like_pectate_lyase"/>
</dbReference>
<dbReference type="OrthoDB" id="9795222at2"/>
<dbReference type="AlphaFoldDB" id="A0A559KEJ6"/>
<keyword evidence="7" id="KW-1185">Reference proteome</keyword>
<dbReference type="InterPro" id="IPR012334">
    <property type="entry name" value="Pectin_lyas_fold"/>
</dbReference>
<dbReference type="PANTHER" id="PTHR31339">
    <property type="entry name" value="PECTIN LYASE-RELATED"/>
    <property type="match status" value="1"/>
</dbReference>
<keyword evidence="3 4" id="KW-0326">Glycosidase</keyword>
<reference evidence="6 7" key="1">
    <citation type="submission" date="2019-07" db="EMBL/GenBank/DDBJ databases">
        <authorList>
            <person name="Kim J."/>
        </authorList>
    </citation>
    <scope>NUCLEOTIDE SEQUENCE [LARGE SCALE GENOMIC DNA]</scope>
    <source>
        <strain evidence="6 7">JC52</strain>
    </source>
</reference>
<feature type="domain" description="Rhamnogalacturonase A/B/Epimerase-like pectate lyase" evidence="5">
    <location>
        <begin position="4"/>
        <end position="46"/>
    </location>
</feature>
<dbReference type="InterPro" id="IPR011050">
    <property type="entry name" value="Pectin_lyase_fold/virulence"/>
</dbReference>
<accession>A0A559KEJ6</accession>
<dbReference type="Pfam" id="PF00295">
    <property type="entry name" value="Glyco_hydro_28"/>
    <property type="match status" value="1"/>
</dbReference>
<gene>
    <name evidence="6" type="ORF">FPZ49_07370</name>
</gene>
<evidence type="ECO:0000313" key="6">
    <source>
        <dbReference type="EMBL" id="TVY10547.1"/>
    </source>
</evidence>
<dbReference type="InterPro" id="IPR006626">
    <property type="entry name" value="PbH1"/>
</dbReference>
<organism evidence="6 7">
    <name type="scientific">Paenibacillus cremeus</name>
    <dbReference type="NCBI Taxonomy" id="2163881"/>
    <lineage>
        <taxon>Bacteria</taxon>
        <taxon>Bacillati</taxon>
        <taxon>Bacillota</taxon>
        <taxon>Bacilli</taxon>
        <taxon>Bacillales</taxon>
        <taxon>Paenibacillaceae</taxon>
        <taxon>Paenibacillus</taxon>
    </lineage>
</organism>
<dbReference type="InterPro" id="IPR000743">
    <property type="entry name" value="Glyco_hydro_28"/>
</dbReference>
<keyword evidence="2 4" id="KW-0378">Hydrolase</keyword>
<comment type="similarity">
    <text evidence="1 4">Belongs to the glycosyl hydrolase 28 family.</text>
</comment>
<evidence type="ECO:0000313" key="7">
    <source>
        <dbReference type="Proteomes" id="UP000317036"/>
    </source>
</evidence>
<protein>
    <submittedName>
        <fullName evidence="6">Glycoside hydrolase family 28 protein</fullName>
    </submittedName>
</protein>
<dbReference type="RefSeq" id="WP_144845070.1">
    <property type="nucleotide sequence ID" value="NZ_VNJI01000007.1"/>
</dbReference>
<comment type="caution">
    <text evidence="6">The sequence shown here is derived from an EMBL/GenBank/DDBJ whole genome shotgun (WGS) entry which is preliminary data.</text>
</comment>
<dbReference type="Gene3D" id="2.160.20.10">
    <property type="entry name" value="Single-stranded right-handed beta-helix, Pectin lyase-like"/>
    <property type="match status" value="1"/>
</dbReference>
<dbReference type="PANTHER" id="PTHR31339:SF9">
    <property type="entry name" value="PLASMIN AND FIBRONECTIN-BINDING PROTEIN A"/>
    <property type="match status" value="1"/>
</dbReference>
<dbReference type="Proteomes" id="UP000317036">
    <property type="component" value="Unassembled WGS sequence"/>
</dbReference>
<sequence length="440" mass="48757">MILDITQYGACSNGVDLAHEPIQRAIDACAEAGGGTVYFPAGTYLCGTIHLRSHVCLHLDQGAVILGADDASLYPEICKTPYGNLPGQIQALLWADHVTNVTIMGQGVIDGGGNSALSGADSVHVKFRPALIFYRNCEKVKFLDVTLQYSCFWTLHLLRCNEVLIRGLTIVAHQDRINTDGIDPDGCRNVIISDCNIKTGDDCIVIKSTEGDPCENTTITNCVLSSRHAALKIGTEAIGDIRNITFNNCVIYNTNVALALYMKDGSTYENIIFSNMVAEAYNEFPIVIDITPRYYKEPKIGNIRSVIFDNVILTGKGRVYIEGVENGPVTDIAMRNVTWNITGPCKLENIRKPDGARRIDIDPNRINYAEQPYQLIAAHVDGLLISNWKVFLHAEQQKMDRGRFYLKSVDDLTIEKVRFPQQQSSELPPVQMIDCQLQVK</sequence>
<dbReference type="SMART" id="SM00710">
    <property type="entry name" value="PbH1"/>
    <property type="match status" value="4"/>
</dbReference>
<evidence type="ECO:0000256" key="1">
    <source>
        <dbReference type="ARBA" id="ARBA00008834"/>
    </source>
</evidence>
<evidence type="ECO:0000259" key="5">
    <source>
        <dbReference type="Pfam" id="PF12708"/>
    </source>
</evidence>
<dbReference type="GO" id="GO:0005975">
    <property type="term" value="P:carbohydrate metabolic process"/>
    <property type="evidence" value="ECO:0007669"/>
    <property type="project" value="InterPro"/>
</dbReference>
<evidence type="ECO:0000256" key="4">
    <source>
        <dbReference type="RuleBase" id="RU361169"/>
    </source>
</evidence>